<keyword evidence="1" id="KW-0732">Signal</keyword>
<protein>
    <submittedName>
        <fullName evidence="2">Uncharacterized protein</fullName>
    </submittedName>
</protein>
<evidence type="ECO:0000313" key="2">
    <source>
        <dbReference type="EMBL" id="OWL97565.1"/>
    </source>
</evidence>
<dbReference type="EMBL" id="NHMK01000009">
    <property type="protein sequence ID" value="OWL97565.1"/>
    <property type="molecule type" value="Genomic_DNA"/>
</dbReference>
<dbReference type="AlphaFoldDB" id="A0A246BPH5"/>
<organism evidence="2 3">
    <name type="scientific">Deinococcus indicus</name>
    <dbReference type="NCBI Taxonomy" id="223556"/>
    <lineage>
        <taxon>Bacteria</taxon>
        <taxon>Thermotogati</taxon>
        <taxon>Deinococcota</taxon>
        <taxon>Deinococci</taxon>
        <taxon>Deinococcales</taxon>
        <taxon>Deinococcaceae</taxon>
        <taxon>Deinococcus</taxon>
    </lineage>
</organism>
<proteinExistence type="predicted"/>
<dbReference type="OrthoDB" id="64902at2"/>
<evidence type="ECO:0000256" key="1">
    <source>
        <dbReference type="SAM" id="SignalP"/>
    </source>
</evidence>
<dbReference type="PROSITE" id="PS51257">
    <property type="entry name" value="PROKAR_LIPOPROTEIN"/>
    <property type="match status" value="1"/>
</dbReference>
<dbReference type="RefSeq" id="WP_088247381.1">
    <property type="nucleotide sequence ID" value="NZ_BNAM01000010.1"/>
</dbReference>
<evidence type="ECO:0000313" key="3">
    <source>
        <dbReference type="Proteomes" id="UP000197208"/>
    </source>
</evidence>
<gene>
    <name evidence="2" type="ORF">CBQ26_04625</name>
</gene>
<keyword evidence="3" id="KW-1185">Reference proteome</keyword>
<accession>A0A246BPH5</accession>
<sequence>MTLRPPARPAALPLICALPVLLSGCLPAPVGPDLGGLAAVPDAAWQPADLIDRSLLPQSRVLPLPEAIRRAPVGSVIVACQHTGAVWGACTHLTRKVSADNLSEETGVIGTGARLRPVSSLLERDLILVIDAGVRETHLRALNAEIRRLSGAPYQLNGQLNAFDCSTYQNALQRAAGLPDAVPFDPSWRAFLPLGALRVPGHRLLWAGISDRVTLTPPDPAPAR</sequence>
<comment type="caution">
    <text evidence="2">The sequence shown here is derived from an EMBL/GenBank/DDBJ whole genome shotgun (WGS) entry which is preliminary data.</text>
</comment>
<feature type="chain" id="PRO_5012760773" evidence="1">
    <location>
        <begin position="29"/>
        <end position="224"/>
    </location>
</feature>
<feature type="signal peptide" evidence="1">
    <location>
        <begin position="1"/>
        <end position="28"/>
    </location>
</feature>
<dbReference type="Proteomes" id="UP000197208">
    <property type="component" value="Unassembled WGS sequence"/>
</dbReference>
<reference evidence="2 3" key="1">
    <citation type="submission" date="2017-05" db="EMBL/GenBank/DDBJ databases">
        <title>De novo genome assembly of Deniococcus indicus strain DR1.</title>
        <authorList>
            <person name="Chauhan D."/>
            <person name="Yennamalli R.M."/>
            <person name="Priyadarshini R."/>
        </authorList>
    </citation>
    <scope>NUCLEOTIDE SEQUENCE [LARGE SCALE GENOMIC DNA]</scope>
    <source>
        <strain evidence="2 3">DR1</strain>
    </source>
</reference>
<name>A0A246BPH5_9DEIO</name>